<dbReference type="Pfam" id="PF21070">
    <property type="entry name" value="IcmF_helical"/>
    <property type="match status" value="1"/>
</dbReference>
<gene>
    <name evidence="5" type="ORF">FHS30_002000</name>
</gene>
<dbReference type="InterPro" id="IPR010623">
    <property type="entry name" value="IcmF_C"/>
</dbReference>
<dbReference type="InterPro" id="IPR048677">
    <property type="entry name" value="TssM1_hel"/>
</dbReference>
<dbReference type="NCBIfam" id="TIGR03348">
    <property type="entry name" value="VI_IcmF"/>
    <property type="match status" value="1"/>
</dbReference>
<feature type="domain" description="IcmF-related" evidence="2">
    <location>
        <begin position="332"/>
        <end position="625"/>
    </location>
</feature>
<keyword evidence="6" id="KW-1185">Reference proteome</keyword>
<reference evidence="5 6" key="1">
    <citation type="submission" date="2020-08" db="EMBL/GenBank/DDBJ databases">
        <title>Genomic Encyclopedia of Type Strains, Phase III (KMG-III): the genomes of soil and plant-associated and newly described type strains.</title>
        <authorList>
            <person name="Whitman W."/>
        </authorList>
    </citation>
    <scope>NUCLEOTIDE SEQUENCE [LARGE SCALE GENOMIC DNA]</scope>
    <source>
        <strain evidence="5 6">CECT 8571</strain>
    </source>
</reference>
<evidence type="ECO:0000259" key="2">
    <source>
        <dbReference type="Pfam" id="PF06761"/>
    </source>
</evidence>
<protein>
    <submittedName>
        <fullName evidence="5">Type VI secretion system protein ImpL</fullName>
    </submittedName>
</protein>
<dbReference type="PANTHER" id="PTHR36153:SF1">
    <property type="entry name" value="TYPE VI SECRETION SYSTEM COMPONENT TSSM1"/>
    <property type="match status" value="1"/>
</dbReference>
<comment type="caution">
    <text evidence="5">The sequence shown here is derived from an EMBL/GenBank/DDBJ whole genome shotgun (WGS) entry which is preliminary data.</text>
</comment>
<sequence>MLIDTAGRYTTQDSHRTIDSSSWQAFIELLKKYRRRRPINGAILAISLQDLMVQTADQRAHQAKTLRARINELHQEFGLQFPIYLTFTKCDLVAGFSEFFSNLSQSEREQVWGVSFPFSQNEGSLKDNIKSFENEFYQLCGRLNRRLLWRLHQERNIDKRSILQGFPARIESLSNVLNDFIKQTFNPNRYDTDPLLRGIYFTSATQEGSPIDRMMASVSANFGLERDMGKQQANSGKTFFLNRLLKDVVFPESELVGMNRKLEAGLLWGRRAAIAASLLATAGTITLWLGSISQNKHYIAEVQNYVAEYQVQRAALHQGTATNELIATAFSALGKAQSVYDQEEHPWLSNLGLYDASVDAAADDLYKHELRTVFMPQIARQIEQKINQQQQDTDNLLESLRAYLMLFDPAQRKPAVISDYMSKLWQNQMSGKATLQKELEDHLAMALESGDLHNMTPNVQLVQQTQRALNRVPISQRLYAKIRSGELGDQKANIVAAIGTSKPTELGLNEGDERLEIPMLFTKTGYEALDFSANSQLLQEVEADQWLYDSDESIQLSDKDKKEIAENVKRLYMAHYVDTWKNALRSVTIARHGDTRQAITQLDELSDPITSPLLRLIELAVDNTSLAPLPDLPANVDAPTNLLSGRASNGLRFASRGLDALGNKLPSTYVDDQFVEIHKLAFSNNNQPAAIQGYLADIEQIKELLIEIDSSANPSAAAFETAKTIFTAGGAGKIKQLRIKAMDAPAPINTWLTDIADNTWALILKQAKLHIDRAWQEQVYTSYQNNLQNRYPMAPQVSFEAPITEFNQYFKPGGTQHKFVQTYLSPFVDTQRWRLKTVDGRTIGLSSASLRQFRRADDIRKVYFSGAGSASMSFKIEPSKLDSGVRLFSLELGDARVNYSHGPRTLKPMTWEGGKAMRVRVIFEDLNETVHRKHYEGDWAWFRLLDASKIETTASSNVKTITFEENGRQAEFRLIANSGINPFDNRVLRNYDCPQYL</sequence>
<evidence type="ECO:0000259" key="1">
    <source>
        <dbReference type="Pfam" id="PF06744"/>
    </source>
</evidence>
<dbReference type="AlphaFoldDB" id="A0A839ULR5"/>
<dbReference type="InterPro" id="IPR025743">
    <property type="entry name" value="TssM1_N"/>
</dbReference>
<dbReference type="EMBL" id="JACHXZ010000003">
    <property type="protein sequence ID" value="MBB3168792.1"/>
    <property type="molecule type" value="Genomic_DNA"/>
</dbReference>
<name>A0A839ULR5_9GAMM</name>
<feature type="domain" description="Type VI secretion system IcmF C-terminal" evidence="1">
    <location>
        <begin position="874"/>
        <end position="978"/>
    </location>
</feature>
<organism evidence="5 6">
    <name type="scientific">Simiduia aestuariiviva</name>
    <dbReference type="NCBI Taxonomy" id="1510459"/>
    <lineage>
        <taxon>Bacteria</taxon>
        <taxon>Pseudomonadati</taxon>
        <taxon>Pseudomonadota</taxon>
        <taxon>Gammaproteobacteria</taxon>
        <taxon>Cellvibrionales</taxon>
        <taxon>Cellvibrionaceae</taxon>
        <taxon>Simiduia</taxon>
    </lineage>
</organism>
<evidence type="ECO:0000313" key="5">
    <source>
        <dbReference type="EMBL" id="MBB3168792.1"/>
    </source>
</evidence>
<dbReference type="Pfam" id="PF06761">
    <property type="entry name" value="IcmF-related"/>
    <property type="match status" value="1"/>
</dbReference>
<dbReference type="InterPro" id="IPR017731">
    <property type="entry name" value="TssM1-like"/>
</dbReference>
<evidence type="ECO:0000259" key="3">
    <source>
        <dbReference type="Pfam" id="PF14331"/>
    </source>
</evidence>
<evidence type="ECO:0000259" key="4">
    <source>
        <dbReference type="Pfam" id="PF21070"/>
    </source>
</evidence>
<dbReference type="InterPro" id="IPR009612">
    <property type="entry name" value="IcmF-rel"/>
</dbReference>
<proteinExistence type="predicted"/>
<accession>A0A839ULR5</accession>
<dbReference type="Pfam" id="PF06744">
    <property type="entry name" value="IcmF_C"/>
    <property type="match status" value="1"/>
</dbReference>
<evidence type="ECO:0000313" key="6">
    <source>
        <dbReference type="Proteomes" id="UP000559987"/>
    </source>
</evidence>
<feature type="domain" description="Type VI secretion system component TssM1 N-terminal" evidence="3">
    <location>
        <begin position="18"/>
        <end position="276"/>
    </location>
</feature>
<feature type="domain" description="Type VI secretion system component TssM1 helical" evidence="4">
    <location>
        <begin position="771"/>
        <end position="865"/>
    </location>
</feature>
<dbReference type="PANTHER" id="PTHR36153">
    <property type="entry name" value="INNER MEMBRANE PROTEIN-RELATED"/>
    <property type="match status" value="1"/>
</dbReference>
<dbReference type="Proteomes" id="UP000559987">
    <property type="component" value="Unassembled WGS sequence"/>
</dbReference>
<dbReference type="InterPro" id="IPR053156">
    <property type="entry name" value="T6SS_TssM-like"/>
</dbReference>
<dbReference type="Pfam" id="PF14331">
    <property type="entry name" value="IcmF-related_N"/>
    <property type="match status" value="1"/>
</dbReference>